<evidence type="ECO:0000256" key="4">
    <source>
        <dbReference type="SAM" id="MobiDB-lite"/>
    </source>
</evidence>
<dbReference type="EMBL" id="MU001700">
    <property type="protein sequence ID" value="KAF2453053.1"/>
    <property type="molecule type" value="Genomic_DNA"/>
</dbReference>
<dbReference type="PANTHER" id="PTHR38248:SF2">
    <property type="entry name" value="FUNK1 11"/>
    <property type="match status" value="1"/>
</dbReference>
<evidence type="ECO:0000256" key="1">
    <source>
        <dbReference type="ARBA" id="ARBA00012513"/>
    </source>
</evidence>
<dbReference type="AlphaFoldDB" id="A0A6A6NP19"/>
<evidence type="ECO:0000313" key="7">
    <source>
        <dbReference type="Proteomes" id="UP000799766"/>
    </source>
</evidence>
<accession>A0A6A6NP19</accession>
<dbReference type="Pfam" id="PF17667">
    <property type="entry name" value="Pkinase_fungal"/>
    <property type="match status" value="1"/>
</dbReference>
<feature type="compositionally biased region" description="Low complexity" evidence="4">
    <location>
        <begin position="441"/>
        <end position="460"/>
    </location>
</feature>
<dbReference type="EC" id="2.7.11.1" evidence="1"/>
<organism evidence="6 7">
    <name type="scientific">Lineolata rhizophorae</name>
    <dbReference type="NCBI Taxonomy" id="578093"/>
    <lineage>
        <taxon>Eukaryota</taxon>
        <taxon>Fungi</taxon>
        <taxon>Dikarya</taxon>
        <taxon>Ascomycota</taxon>
        <taxon>Pezizomycotina</taxon>
        <taxon>Dothideomycetes</taxon>
        <taxon>Dothideomycetes incertae sedis</taxon>
        <taxon>Lineolatales</taxon>
        <taxon>Lineolataceae</taxon>
        <taxon>Lineolata</taxon>
    </lineage>
</organism>
<protein>
    <recommendedName>
        <fullName evidence="1">non-specific serine/threonine protein kinase</fullName>
        <ecNumber evidence="1">2.7.11.1</ecNumber>
    </recommendedName>
</protein>
<keyword evidence="7" id="KW-1185">Reference proteome</keyword>
<reference evidence="6" key="1">
    <citation type="journal article" date="2020" name="Stud. Mycol.">
        <title>101 Dothideomycetes genomes: a test case for predicting lifestyles and emergence of pathogens.</title>
        <authorList>
            <person name="Haridas S."/>
            <person name="Albert R."/>
            <person name="Binder M."/>
            <person name="Bloem J."/>
            <person name="Labutti K."/>
            <person name="Salamov A."/>
            <person name="Andreopoulos B."/>
            <person name="Baker S."/>
            <person name="Barry K."/>
            <person name="Bills G."/>
            <person name="Bluhm B."/>
            <person name="Cannon C."/>
            <person name="Castanera R."/>
            <person name="Culley D."/>
            <person name="Daum C."/>
            <person name="Ezra D."/>
            <person name="Gonzalez J."/>
            <person name="Henrissat B."/>
            <person name="Kuo A."/>
            <person name="Liang C."/>
            <person name="Lipzen A."/>
            <person name="Lutzoni F."/>
            <person name="Magnuson J."/>
            <person name="Mondo S."/>
            <person name="Nolan M."/>
            <person name="Ohm R."/>
            <person name="Pangilinan J."/>
            <person name="Park H.-J."/>
            <person name="Ramirez L."/>
            <person name="Alfaro M."/>
            <person name="Sun H."/>
            <person name="Tritt A."/>
            <person name="Yoshinaga Y."/>
            <person name="Zwiers L.-H."/>
            <person name="Turgeon B."/>
            <person name="Goodwin S."/>
            <person name="Spatafora J."/>
            <person name="Crous P."/>
            <person name="Grigoriev I."/>
        </authorList>
    </citation>
    <scope>NUCLEOTIDE SEQUENCE</scope>
    <source>
        <strain evidence="6">ATCC 16933</strain>
    </source>
</reference>
<dbReference type="Gene3D" id="1.10.510.10">
    <property type="entry name" value="Transferase(Phosphotransferase) domain 1"/>
    <property type="match status" value="1"/>
</dbReference>
<dbReference type="PANTHER" id="PTHR38248">
    <property type="entry name" value="FUNK1 6"/>
    <property type="match status" value="1"/>
</dbReference>
<comment type="catalytic activity">
    <reaction evidence="3">
        <text>L-seryl-[protein] + ATP = O-phospho-L-seryl-[protein] + ADP + H(+)</text>
        <dbReference type="Rhea" id="RHEA:17989"/>
        <dbReference type="Rhea" id="RHEA-COMP:9863"/>
        <dbReference type="Rhea" id="RHEA-COMP:11604"/>
        <dbReference type="ChEBI" id="CHEBI:15378"/>
        <dbReference type="ChEBI" id="CHEBI:29999"/>
        <dbReference type="ChEBI" id="CHEBI:30616"/>
        <dbReference type="ChEBI" id="CHEBI:83421"/>
        <dbReference type="ChEBI" id="CHEBI:456216"/>
        <dbReference type="EC" id="2.7.11.1"/>
    </reaction>
</comment>
<comment type="catalytic activity">
    <reaction evidence="2">
        <text>L-threonyl-[protein] + ATP = O-phospho-L-threonyl-[protein] + ADP + H(+)</text>
        <dbReference type="Rhea" id="RHEA:46608"/>
        <dbReference type="Rhea" id="RHEA-COMP:11060"/>
        <dbReference type="Rhea" id="RHEA-COMP:11605"/>
        <dbReference type="ChEBI" id="CHEBI:15378"/>
        <dbReference type="ChEBI" id="CHEBI:30013"/>
        <dbReference type="ChEBI" id="CHEBI:30616"/>
        <dbReference type="ChEBI" id="CHEBI:61977"/>
        <dbReference type="ChEBI" id="CHEBI:456216"/>
        <dbReference type="EC" id="2.7.11.1"/>
    </reaction>
</comment>
<evidence type="ECO:0000256" key="2">
    <source>
        <dbReference type="ARBA" id="ARBA00047899"/>
    </source>
</evidence>
<proteinExistence type="predicted"/>
<feature type="region of interest" description="Disordered" evidence="4">
    <location>
        <begin position="441"/>
        <end position="492"/>
    </location>
</feature>
<dbReference type="PROSITE" id="PS00109">
    <property type="entry name" value="PROTEIN_KINASE_TYR"/>
    <property type="match status" value="1"/>
</dbReference>
<dbReference type="InterPro" id="IPR011009">
    <property type="entry name" value="Kinase-like_dom_sf"/>
</dbReference>
<name>A0A6A6NP19_9PEZI</name>
<dbReference type="Proteomes" id="UP000799766">
    <property type="component" value="Unassembled WGS sequence"/>
</dbReference>
<sequence>MADQSQSDIVKNNPIGKGLDAFGASFNSICGDRSFSCSDALDDLGREGTSASQVLVACQLPSKTGRGNLRNDLRFFSATASDDFDFDQIKPLLNAVLADQHDSEIWDQVYNAVAESTPPPRPIASSLQQTPWLRNTSSFANSSEHREYVDDVLKQELGLIYIGLRNFHETYFGDVADLGTASETFFRKCMEGSDPLFDDGWRGWPKRADQDDVLSWFAGFCDELAAFAEDYKSTPTLRRRPLAQPNAPIDGSTAQRKMDVGFSRILVPGELKSNSSADKASEAWLDLGTYAREVLAAQDIRRFEFDRLGGIASDQFDLNKDGLRFVSTILGFLWMNDEQLGFDPTIVKSGSERYIEIQRNNLRERLIIDRVIRRAPCIAGRATTCWKAHREGDPQTPLVIKDSWEYTERVVNVARYYYHETVQVGGLDIATAENYRARRSAVSRSASAAGAPRRGRSTAGLKRSSSRTDVFLPPSKRSCSASPEKAGSSPLPNRVHRRVVLRDFGQPIYKASSRAALLRAFEGCIEGHESLYKAGFLHRDISINNLMINEDNDDPSWPSFLIDLDLAIKVQRDGAEGAKGKTGTRAFMAVGALLGEQHSYRHDLESFFWVLFWICVHCDGPGQGCVVSRFDKWNFADTEELAQLKKGVVSDEGDFLRMTEKDFTVYYQSLIPWVNRLRRAVFPHGRRWEREDRELYSRMKNILRKACEDTTVLADD</sequence>
<feature type="domain" description="Fungal-type protein kinase" evidence="5">
    <location>
        <begin position="255"/>
        <end position="615"/>
    </location>
</feature>
<evidence type="ECO:0000259" key="5">
    <source>
        <dbReference type="Pfam" id="PF17667"/>
    </source>
</evidence>
<dbReference type="InterPro" id="IPR040976">
    <property type="entry name" value="Pkinase_fungal"/>
</dbReference>
<dbReference type="SUPFAM" id="SSF56112">
    <property type="entry name" value="Protein kinase-like (PK-like)"/>
    <property type="match status" value="1"/>
</dbReference>
<gene>
    <name evidence="6" type="ORF">BDY21DRAFT_417418</name>
</gene>
<dbReference type="InterPro" id="IPR008266">
    <property type="entry name" value="Tyr_kinase_AS"/>
</dbReference>
<evidence type="ECO:0000256" key="3">
    <source>
        <dbReference type="ARBA" id="ARBA00048679"/>
    </source>
</evidence>
<evidence type="ECO:0000313" key="6">
    <source>
        <dbReference type="EMBL" id="KAF2453053.1"/>
    </source>
</evidence>
<dbReference type="OrthoDB" id="5584477at2759"/>
<dbReference type="GO" id="GO:0004674">
    <property type="term" value="F:protein serine/threonine kinase activity"/>
    <property type="evidence" value="ECO:0007669"/>
    <property type="project" value="UniProtKB-EC"/>
</dbReference>